<feature type="transmembrane region" description="Helical" evidence="5">
    <location>
        <begin position="297"/>
        <end position="315"/>
    </location>
</feature>
<feature type="transmembrane region" description="Helical" evidence="5">
    <location>
        <begin position="59"/>
        <end position="78"/>
    </location>
</feature>
<evidence type="ECO:0000256" key="1">
    <source>
        <dbReference type="ARBA" id="ARBA00004141"/>
    </source>
</evidence>
<dbReference type="InterPro" id="IPR007016">
    <property type="entry name" value="O-antigen_ligase-rel_domated"/>
</dbReference>
<feature type="transmembrane region" description="Helical" evidence="5">
    <location>
        <begin position="175"/>
        <end position="202"/>
    </location>
</feature>
<evidence type="ECO:0000256" key="3">
    <source>
        <dbReference type="ARBA" id="ARBA00022989"/>
    </source>
</evidence>
<gene>
    <name evidence="7" type="ORF">CUU66_01280</name>
</gene>
<dbReference type="InterPro" id="IPR051533">
    <property type="entry name" value="WaaL-like"/>
</dbReference>
<keyword evidence="8" id="KW-1185">Reference proteome</keyword>
<feature type="transmembrane region" description="Helical" evidence="5">
    <location>
        <begin position="222"/>
        <end position="242"/>
    </location>
</feature>
<name>A0A2N5MBU5_9BACI</name>
<proteinExistence type="predicted"/>
<sequence length="484" mass="53892">MESNFKIKQAAGTSAFLLAGLLIVCYFAGMGPVFLVFLGGWAVMFLAAFVKPHVSYKQISIAVMYILVASTFLNQSLLSIKAGFFTLFLYRLILIAAAFIFLVHAARDRELPRYWNGVQVKGVMLFLLFWLAYGGVSLLWAKSVGDGIKYMFLLGMGVVFVFLAVFTFTTINRILMVYAIWMLMTVFLMLIGLANHFLQIQLPTSTLYGGPQYKLAYPTSVFFNQNDFATFLTISFFFYLATAKNSTHAWLKTVTILLACLAVYLIYLTESRASLLAVIAGLAVFVFINLPRGLKKISAYLGAAAAVLGVFMMFGKFEKLFAMLFSAAGYQTRYEALPSNEARLNLLKNTIHYLGETLGFGVGAGNLSFYLKNEPVFHTNYVVEAHNWLAEILGSFGMIVFLGYVLMYGYLFFSLYNMYGTGGRKEKTLQEACMQAMVAFLVSSISPSTVSNLYFHWVFLGFVISVVSVMKTSKLGGLSPISRK</sequence>
<feature type="transmembrane region" description="Helical" evidence="5">
    <location>
        <begin position="147"/>
        <end position="168"/>
    </location>
</feature>
<accession>A0A2N5MBU5</accession>
<reference evidence="7 8" key="1">
    <citation type="submission" date="2017-11" db="EMBL/GenBank/DDBJ databases">
        <title>Comparitive Functional Genomics of Dry Heat Resistant strains isolated from the Viking Spacecraft.</title>
        <authorList>
            <person name="Seuylemezian A."/>
            <person name="Cooper K."/>
            <person name="Vaishampayan P."/>
        </authorList>
    </citation>
    <scope>NUCLEOTIDE SEQUENCE [LARGE SCALE GENOMIC DNA]</scope>
    <source>
        <strain evidence="7 8">V1-29</strain>
    </source>
</reference>
<evidence type="ECO:0000259" key="6">
    <source>
        <dbReference type="Pfam" id="PF04932"/>
    </source>
</evidence>
<feature type="transmembrane region" description="Helical" evidence="5">
    <location>
        <begin position="392"/>
        <end position="416"/>
    </location>
</feature>
<dbReference type="Proteomes" id="UP000234748">
    <property type="component" value="Unassembled WGS sequence"/>
</dbReference>
<protein>
    <recommendedName>
        <fullName evidence="6">O-antigen ligase-related domain-containing protein</fullName>
    </recommendedName>
</protein>
<comment type="subcellular location">
    <subcellularLocation>
        <location evidence="1">Membrane</location>
        <topology evidence="1">Multi-pass membrane protein</topology>
    </subcellularLocation>
</comment>
<feature type="transmembrane region" description="Helical" evidence="5">
    <location>
        <begin position="15"/>
        <end position="47"/>
    </location>
</feature>
<dbReference type="PANTHER" id="PTHR37422:SF23">
    <property type="entry name" value="TEICHURONIC ACID BIOSYNTHESIS PROTEIN TUAE"/>
    <property type="match status" value="1"/>
</dbReference>
<evidence type="ECO:0000313" key="7">
    <source>
        <dbReference type="EMBL" id="PLT31818.1"/>
    </source>
</evidence>
<feature type="transmembrane region" description="Helical" evidence="5">
    <location>
        <begin position="123"/>
        <end position="141"/>
    </location>
</feature>
<feature type="domain" description="O-antigen ligase-related" evidence="6">
    <location>
        <begin position="258"/>
        <end position="405"/>
    </location>
</feature>
<dbReference type="AlphaFoldDB" id="A0A2N5MBU5"/>
<evidence type="ECO:0000256" key="2">
    <source>
        <dbReference type="ARBA" id="ARBA00022692"/>
    </source>
</evidence>
<dbReference type="GO" id="GO:0016020">
    <property type="term" value="C:membrane"/>
    <property type="evidence" value="ECO:0007669"/>
    <property type="project" value="UniProtKB-SubCell"/>
</dbReference>
<evidence type="ECO:0000313" key="8">
    <source>
        <dbReference type="Proteomes" id="UP000234748"/>
    </source>
</evidence>
<evidence type="ECO:0000256" key="5">
    <source>
        <dbReference type="SAM" id="Phobius"/>
    </source>
</evidence>
<dbReference type="EMBL" id="PGUY01000002">
    <property type="protein sequence ID" value="PLT31818.1"/>
    <property type="molecule type" value="Genomic_DNA"/>
</dbReference>
<keyword evidence="4 5" id="KW-0472">Membrane</keyword>
<comment type="caution">
    <text evidence="7">The sequence shown here is derived from an EMBL/GenBank/DDBJ whole genome shotgun (WGS) entry which is preliminary data.</text>
</comment>
<feature type="transmembrane region" description="Helical" evidence="5">
    <location>
        <begin position="84"/>
        <end position="103"/>
    </location>
</feature>
<keyword evidence="2 5" id="KW-0812">Transmembrane</keyword>
<dbReference type="Pfam" id="PF04932">
    <property type="entry name" value="Wzy_C"/>
    <property type="match status" value="1"/>
</dbReference>
<evidence type="ECO:0000256" key="4">
    <source>
        <dbReference type="ARBA" id="ARBA00023136"/>
    </source>
</evidence>
<organism evidence="7 8">
    <name type="scientific">Peribacillus deserti</name>
    <dbReference type="NCBI Taxonomy" id="673318"/>
    <lineage>
        <taxon>Bacteria</taxon>
        <taxon>Bacillati</taxon>
        <taxon>Bacillota</taxon>
        <taxon>Bacilli</taxon>
        <taxon>Bacillales</taxon>
        <taxon>Bacillaceae</taxon>
        <taxon>Peribacillus</taxon>
    </lineage>
</organism>
<feature type="transmembrane region" description="Helical" evidence="5">
    <location>
        <begin position="249"/>
        <end position="267"/>
    </location>
</feature>
<dbReference type="NCBIfam" id="NF047675">
    <property type="entry name" value="TeichurnBiosyTuaE"/>
    <property type="match status" value="1"/>
</dbReference>
<dbReference type="PANTHER" id="PTHR37422">
    <property type="entry name" value="TEICHURONIC ACID BIOSYNTHESIS PROTEIN TUAE"/>
    <property type="match status" value="1"/>
</dbReference>
<dbReference type="RefSeq" id="WP_101639866.1">
    <property type="nucleotide sequence ID" value="NZ_PGUY01000002.1"/>
</dbReference>
<dbReference type="OrthoDB" id="9255580at2"/>
<keyword evidence="3 5" id="KW-1133">Transmembrane helix</keyword>
<feature type="transmembrane region" description="Helical" evidence="5">
    <location>
        <begin position="273"/>
        <end position="290"/>
    </location>
</feature>